<evidence type="ECO:0000256" key="1">
    <source>
        <dbReference type="SAM" id="MobiDB-lite"/>
    </source>
</evidence>
<dbReference type="AlphaFoldDB" id="A0A426YER0"/>
<evidence type="ECO:0000313" key="3">
    <source>
        <dbReference type="Proteomes" id="UP000287651"/>
    </source>
</evidence>
<name>A0A426YER0_ENSVE</name>
<organism evidence="2 3">
    <name type="scientific">Ensete ventricosum</name>
    <name type="common">Abyssinian banana</name>
    <name type="synonym">Musa ensete</name>
    <dbReference type="NCBI Taxonomy" id="4639"/>
    <lineage>
        <taxon>Eukaryota</taxon>
        <taxon>Viridiplantae</taxon>
        <taxon>Streptophyta</taxon>
        <taxon>Embryophyta</taxon>
        <taxon>Tracheophyta</taxon>
        <taxon>Spermatophyta</taxon>
        <taxon>Magnoliopsida</taxon>
        <taxon>Liliopsida</taxon>
        <taxon>Zingiberales</taxon>
        <taxon>Musaceae</taxon>
        <taxon>Ensete</taxon>
    </lineage>
</organism>
<dbReference type="EMBL" id="AMZH03012901">
    <property type="protein sequence ID" value="RRT50196.1"/>
    <property type="molecule type" value="Genomic_DNA"/>
</dbReference>
<reference evidence="2 3" key="1">
    <citation type="journal article" date="2014" name="Agronomy (Basel)">
        <title>A Draft Genome Sequence for Ensete ventricosum, the Drought-Tolerant Tree Against Hunger.</title>
        <authorList>
            <person name="Harrison J."/>
            <person name="Moore K.A."/>
            <person name="Paszkiewicz K."/>
            <person name="Jones T."/>
            <person name="Grant M."/>
            <person name="Ambacheew D."/>
            <person name="Muzemil S."/>
            <person name="Studholme D.J."/>
        </authorList>
    </citation>
    <scope>NUCLEOTIDE SEQUENCE [LARGE SCALE GENOMIC DNA]</scope>
</reference>
<comment type="caution">
    <text evidence="2">The sequence shown here is derived from an EMBL/GenBank/DDBJ whole genome shotgun (WGS) entry which is preliminary data.</text>
</comment>
<proteinExistence type="predicted"/>
<accession>A0A426YER0</accession>
<evidence type="ECO:0000313" key="2">
    <source>
        <dbReference type="EMBL" id="RRT50196.1"/>
    </source>
</evidence>
<dbReference type="Proteomes" id="UP000287651">
    <property type="component" value="Unassembled WGS sequence"/>
</dbReference>
<feature type="region of interest" description="Disordered" evidence="1">
    <location>
        <begin position="78"/>
        <end position="106"/>
    </location>
</feature>
<gene>
    <name evidence="2" type="ORF">B296_00002496</name>
</gene>
<feature type="compositionally biased region" description="Basic and acidic residues" evidence="1">
    <location>
        <begin position="79"/>
        <end position="97"/>
    </location>
</feature>
<sequence>MISGIGLKRLMGRSLPNVFISLLGRADGRKKISGQDGRKYGEWVVPLRSIKGLCGCCDKLWSQEHKCRKEIPLMITPTEEPKLKDTTLESEENDMKENPQSVTRTFHTPPQILDIDGFIKHQPVTILVNTRSSNDLMNNKRK</sequence>
<protein>
    <submittedName>
        <fullName evidence="2">Uncharacterized protein</fullName>
    </submittedName>
</protein>